<feature type="signal peptide" evidence="1">
    <location>
        <begin position="1"/>
        <end position="25"/>
    </location>
</feature>
<sequence>MKILKLSATALIIAGASLFSQSALACQDSGSGRCGNQGYSGNTYNGGYGYGNSGGYGNVNSGGYSGTHHKYIGLAWTKDNKPFFDNSIMITLSDTPTENDWTIQDKLTLGQCEQSSRRSPCRMAHSMTNGCIAIAQVGEMMYADGGATCNEAKQKAMQLCQAEDKSPNACKIHTSKQS</sequence>
<evidence type="ECO:0000313" key="4">
    <source>
        <dbReference type="Proteomes" id="UP000254065"/>
    </source>
</evidence>
<reference evidence="3 4" key="1">
    <citation type="submission" date="2018-06" db="EMBL/GenBank/DDBJ databases">
        <authorList>
            <consortium name="Pathogen Informatics"/>
            <person name="Doyle S."/>
        </authorList>
    </citation>
    <scope>NUCLEOTIDE SEQUENCE [LARGE SCALE GENOMIC DNA]</scope>
    <source>
        <strain evidence="3 4">NCTC12877</strain>
    </source>
</reference>
<accession>A0A378QZH5</accession>
<evidence type="ECO:0000313" key="3">
    <source>
        <dbReference type="EMBL" id="STZ08476.1"/>
    </source>
</evidence>
<dbReference type="RefSeq" id="WP_029102083.1">
    <property type="nucleotide sequence ID" value="NZ_UGQB01000004.1"/>
</dbReference>
<evidence type="ECO:0000259" key="2">
    <source>
        <dbReference type="Pfam" id="PF13827"/>
    </source>
</evidence>
<dbReference type="AlphaFoldDB" id="A0A378QZH5"/>
<name>A0A378QZH5_9GAMM</name>
<protein>
    <recommendedName>
        <fullName evidence="2">DUF4189 domain-containing protein</fullName>
    </recommendedName>
</protein>
<dbReference type="Pfam" id="PF13827">
    <property type="entry name" value="DUF4189"/>
    <property type="match status" value="1"/>
</dbReference>
<dbReference type="STRING" id="1122244.GCA_000426885_00135"/>
<evidence type="ECO:0000256" key="1">
    <source>
        <dbReference type="SAM" id="SignalP"/>
    </source>
</evidence>
<gene>
    <name evidence="3" type="ORF">NCTC12877_01479</name>
</gene>
<dbReference type="PROSITE" id="PS51257">
    <property type="entry name" value="PROKAR_LIPOPROTEIN"/>
    <property type="match status" value="1"/>
</dbReference>
<keyword evidence="1" id="KW-0732">Signal</keyword>
<keyword evidence="4" id="KW-1185">Reference proteome</keyword>
<proteinExistence type="predicted"/>
<dbReference type="OrthoDB" id="6647541at2"/>
<organism evidence="3 4">
    <name type="scientific">Moraxella caprae</name>
    <dbReference type="NCBI Taxonomy" id="90240"/>
    <lineage>
        <taxon>Bacteria</taxon>
        <taxon>Pseudomonadati</taxon>
        <taxon>Pseudomonadota</taxon>
        <taxon>Gammaproteobacteria</taxon>
        <taxon>Moraxellales</taxon>
        <taxon>Moraxellaceae</taxon>
        <taxon>Moraxella</taxon>
    </lineage>
</organism>
<feature type="chain" id="PRO_5016879004" description="DUF4189 domain-containing protein" evidence="1">
    <location>
        <begin position="26"/>
        <end position="178"/>
    </location>
</feature>
<dbReference type="EMBL" id="UGQB01000004">
    <property type="protein sequence ID" value="STZ08476.1"/>
    <property type="molecule type" value="Genomic_DNA"/>
</dbReference>
<feature type="domain" description="DUF4189" evidence="2">
    <location>
        <begin position="109"/>
        <end position="175"/>
    </location>
</feature>
<dbReference type="Proteomes" id="UP000254065">
    <property type="component" value="Unassembled WGS sequence"/>
</dbReference>
<dbReference type="InterPro" id="IPR025240">
    <property type="entry name" value="DUF4189"/>
</dbReference>